<keyword evidence="3" id="KW-1185">Reference proteome</keyword>
<organism evidence="2 3">
    <name type="scientific">Psychroflexus salis</name>
    <dbReference type="NCBI Taxonomy" id="1526574"/>
    <lineage>
        <taxon>Bacteria</taxon>
        <taxon>Pseudomonadati</taxon>
        <taxon>Bacteroidota</taxon>
        <taxon>Flavobacteriia</taxon>
        <taxon>Flavobacteriales</taxon>
        <taxon>Flavobacteriaceae</taxon>
        <taxon>Psychroflexus</taxon>
    </lineage>
</organism>
<protein>
    <submittedName>
        <fullName evidence="2">Membrane protein</fullName>
    </submittedName>
</protein>
<dbReference type="RefSeq" id="WP_188405083.1">
    <property type="nucleotide sequence ID" value="NZ_BMGL01000002.1"/>
</dbReference>
<accession>A0A917E5A4</accession>
<dbReference type="NCBIfam" id="TIGR03519">
    <property type="entry name" value="T9SS_PorP_fam"/>
    <property type="match status" value="1"/>
</dbReference>
<reference evidence="2 3" key="1">
    <citation type="journal article" date="2014" name="Int. J. Syst. Evol. Microbiol.">
        <title>Complete genome sequence of Corynebacterium casei LMG S-19264T (=DSM 44701T), isolated from a smear-ripened cheese.</title>
        <authorList>
            <consortium name="US DOE Joint Genome Institute (JGI-PGF)"/>
            <person name="Walter F."/>
            <person name="Albersmeier A."/>
            <person name="Kalinowski J."/>
            <person name="Ruckert C."/>
        </authorList>
    </citation>
    <scope>NUCLEOTIDE SEQUENCE [LARGE SCALE GENOMIC DNA]</scope>
    <source>
        <strain evidence="2 3">CGMCC 1.12925</strain>
    </source>
</reference>
<dbReference type="Pfam" id="PF11751">
    <property type="entry name" value="PorP_SprF"/>
    <property type="match status" value="1"/>
</dbReference>
<evidence type="ECO:0000313" key="3">
    <source>
        <dbReference type="Proteomes" id="UP000599688"/>
    </source>
</evidence>
<evidence type="ECO:0000256" key="1">
    <source>
        <dbReference type="SAM" id="SignalP"/>
    </source>
</evidence>
<feature type="chain" id="PRO_5037572329" evidence="1">
    <location>
        <begin position="22"/>
        <end position="306"/>
    </location>
</feature>
<feature type="signal peptide" evidence="1">
    <location>
        <begin position="1"/>
        <end position="21"/>
    </location>
</feature>
<proteinExistence type="predicted"/>
<evidence type="ECO:0000313" key="2">
    <source>
        <dbReference type="EMBL" id="GGE05448.1"/>
    </source>
</evidence>
<gene>
    <name evidence="2" type="primary">porP</name>
    <name evidence="2" type="ORF">GCM10010831_03920</name>
</gene>
<dbReference type="Proteomes" id="UP000599688">
    <property type="component" value="Unassembled WGS sequence"/>
</dbReference>
<keyword evidence="1" id="KW-0732">Signal</keyword>
<name>A0A917E5A4_9FLAO</name>
<sequence>MRKIYVLICVIGLALFPEANAQQNPQYTQYMYNMNVVNPAYAGSKESLSVGALFRDQWSGISGAPRTFTFTAHSPIGNNIGIGLSGINDQIGPVEQTDLMADISYTLRLGGEWNLAFGVKAGATFHDIGLASVNTQIALDPAFGANYNETYGIFGAGMFLYSDRFYVGLSVPNFLESTHFVTDGETAFGNQERHFFGTMGYVFDLNDFIKFKPSTFVKTQISNFDSSYLSYDFNANFLFYERFEIGASYRVDDAFSALVGVKPFDWMHVGFAYDATQTDLNEPSYEAFIIFDIFFKKKAYLSPRYF</sequence>
<dbReference type="AlphaFoldDB" id="A0A917E5A4"/>
<dbReference type="InterPro" id="IPR019861">
    <property type="entry name" value="PorP/SprF_Bacteroidetes"/>
</dbReference>
<dbReference type="EMBL" id="BMGL01000002">
    <property type="protein sequence ID" value="GGE05448.1"/>
    <property type="molecule type" value="Genomic_DNA"/>
</dbReference>
<comment type="caution">
    <text evidence="2">The sequence shown here is derived from an EMBL/GenBank/DDBJ whole genome shotgun (WGS) entry which is preliminary data.</text>
</comment>